<accession>A0ABV7JK29</accession>
<dbReference type="Gene3D" id="2.130.10.130">
    <property type="entry name" value="Integrin alpha, N-terminal"/>
    <property type="match status" value="3"/>
</dbReference>
<dbReference type="PANTHER" id="PTHR16026">
    <property type="entry name" value="CARTILAGE ACIDIC PROTEIN 1"/>
    <property type="match status" value="1"/>
</dbReference>
<dbReference type="EMBL" id="JBHRTS010000009">
    <property type="protein sequence ID" value="MFC3195687.1"/>
    <property type="molecule type" value="Genomic_DNA"/>
</dbReference>
<dbReference type="InterPro" id="IPR028994">
    <property type="entry name" value="Integrin_alpha_N"/>
</dbReference>
<evidence type="ECO:0000259" key="3">
    <source>
        <dbReference type="Pfam" id="PF07593"/>
    </source>
</evidence>
<proteinExistence type="predicted"/>
<evidence type="ECO:0000256" key="1">
    <source>
        <dbReference type="ARBA" id="ARBA00022729"/>
    </source>
</evidence>
<evidence type="ECO:0000256" key="2">
    <source>
        <dbReference type="SAM" id="SignalP"/>
    </source>
</evidence>
<feature type="domain" description="ASPIC/UnbV" evidence="3">
    <location>
        <begin position="669"/>
        <end position="738"/>
    </location>
</feature>
<dbReference type="Proteomes" id="UP001595533">
    <property type="component" value="Unassembled WGS sequence"/>
</dbReference>
<dbReference type="PANTHER" id="PTHR16026:SF0">
    <property type="entry name" value="CARTILAGE ACIDIC PROTEIN 1"/>
    <property type="match status" value="1"/>
</dbReference>
<organism evidence="4 5">
    <name type="scientific">Marinicella sediminis</name>
    <dbReference type="NCBI Taxonomy" id="1792834"/>
    <lineage>
        <taxon>Bacteria</taxon>
        <taxon>Pseudomonadati</taxon>
        <taxon>Pseudomonadota</taxon>
        <taxon>Gammaproteobacteria</taxon>
        <taxon>Lysobacterales</taxon>
        <taxon>Marinicellaceae</taxon>
        <taxon>Marinicella</taxon>
    </lineage>
</organism>
<dbReference type="RefSeq" id="WP_198538277.1">
    <property type="nucleotide sequence ID" value="NZ_JBHRTS010000009.1"/>
</dbReference>
<dbReference type="Pfam" id="PF13517">
    <property type="entry name" value="FG-GAP_3"/>
    <property type="match status" value="5"/>
</dbReference>
<dbReference type="InterPro" id="IPR027039">
    <property type="entry name" value="Crtac1"/>
</dbReference>
<reference evidence="5" key="1">
    <citation type="journal article" date="2019" name="Int. J. Syst. Evol. Microbiol.">
        <title>The Global Catalogue of Microorganisms (GCM) 10K type strain sequencing project: providing services to taxonomists for standard genome sequencing and annotation.</title>
        <authorList>
            <consortium name="The Broad Institute Genomics Platform"/>
            <consortium name="The Broad Institute Genome Sequencing Center for Infectious Disease"/>
            <person name="Wu L."/>
            <person name="Ma J."/>
        </authorList>
    </citation>
    <scope>NUCLEOTIDE SEQUENCE [LARGE SCALE GENOMIC DNA]</scope>
    <source>
        <strain evidence="5">KCTC 42953</strain>
    </source>
</reference>
<keyword evidence="1 2" id="KW-0732">Signal</keyword>
<dbReference type="PROSITE" id="PS51257">
    <property type="entry name" value="PROKAR_LIPOPROTEIN"/>
    <property type="match status" value="1"/>
</dbReference>
<feature type="signal peptide" evidence="2">
    <location>
        <begin position="1"/>
        <end position="21"/>
    </location>
</feature>
<gene>
    <name evidence="4" type="ORF">ACFODZ_15640</name>
</gene>
<protein>
    <submittedName>
        <fullName evidence="4">CRTAC1 family protein</fullName>
    </submittedName>
</protein>
<evidence type="ECO:0000313" key="5">
    <source>
        <dbReference type="Proteomes" id="UP001595533"/>
    </source>
</evidence>
<feature type="chain" id="PRO_5045887851" evidence="2">
    <location>
        <begin position="22"/>
        <end position="757"/>
    </location>
</feature>
<dbReference type="SUPFAM" id="SSF69318">
    <property type="entry name" value="Integrin alpha N-terminal domain"/>
    <property type="match status" value="2"/>
</dbReference>
<comment type="caution">
    <text evidence="4">The sequence shown here is derived from an EMBL/GenBank/DDBJ whole genome shotgun (WGS) entry which is preliminary data.</text>
</comment>
<keyword evidence="5" id="KW-1185">Reference proteome</keyword>
<dbReference type="Pfam" id="PF07593">
    <property type="entry name" value="UnbV_ASPIC"/>
    <property type="match status" value="1"/>
</dbReference>
<sequence length="757" mass="83050">MTKTIPYLWCCVLLLTGCLLSGCDNRQSTNGNEAFLSEDQTVDQTGQDAETARMVLRLKTLREQVDPMQHAFRSEDRLNLLKKASQDAPITLKLAWQLAFEQMLAGYSAQAGNAFETLLQQNAHRPALADPITRRHLKSLAAIAYMRMGEQANCVMLHGAQSCLFPINPAAIHENQLGSERAMRLYAEILSDYPDDMTSRWLYNLAAQTLGLPVSELPEDWQIPLNLFTSDVELPPFINKATATNSAITDLAGSVVAEDFNGDGLLDLMVSAWGERSQLRVLINQGDDGFVDHTASSGLSGLFGGLNIVPADYDNDGDVDVLVLRGAWLKHAGRQPNSLLNNDGTGRFQDVTERAGLLSFHPTQTAAWGDFDNDGWLDLYIGNESRPNDQHLGELYRNLGNGRFENIAAAAGLATDGFVKGAVWGDYDNDGLLDLYVSNMNGANQLFKNLSEHGQWRFVDVAESAGVADPRFSFPTWFWDYNNDGWLDIFVADFAPNAFNRPQALSASESQAVDVINCYLGSCDSPTKPRLYENLKNGQFADVTQSVGLDQPLLAMGANFGDVDNDGFLDVYIGTGAPDFRTLIPNRMFRNNAGTAFQDITTTAGVGHLQKGHGIAFADFDNDGDQDIYAVMGGAYTGDVYQNALFMNPGHGNHWLTIRLQGTESNRSAIGARVTLNINDNGTERQIHRLISSGSSFGANSLQLEVGLGQARQITTLQVQWPGGKIQQWSNIPVDQFIEIIEGNDQYEGFTPPMANF</sequence>
<dbReference type="InterPro" id="IPR011519">
    <property type="entry name" value="UnbV_ASPIC"/>
</dbReference>
<name>A0ABV7JK29_9GAMM</name>
<dbReference type="InterPro" id="IPR013517">
    <property type="entry name" value="FG-GAP"/>
</dbReference>
<evidence type="ECO:0000313" key="4">
    <source>
        <dbReference type="EMBL" id="MFC3195687.1"/>
    </source>
</evidence>